<dbReference type="Proteomes" id="UP001529235">
    <property type="component" value="Unassembled WGS sequence"/>
</dbReference>
<reference evidence="2 3" key="1">
    <citation type="submission" date="2023-05" db="EMBL/GenBank/DDBJ databases">
        <title>A new hyperthermophilic archaea 'Ignisphaera cupida' sp. nov. and description of the family 'Ignisphaeraceae' fam. nov.</title>
        <authorList>
            <person name="Podosokorskaya O.A."/>
            <person name="Elcheninov A.G."/>
            <person name="Klukina A."/>
            <person name="Merkel A.Y."/>
        </authorList>
    </citation>
    <scope>NUCLEOTIDE SEQUENCE [LARGE SCALE GENOMIC DNA]</scope>
    <source>
        <strain evidence="2 3">4213-co</strain>
    </source>
</reference>
<dbReference type="AlphaFoldDB" id="A0ABD4Z7A7"/>
<comment type="caution">
    <text evidence="2">The sequence shown here is derived from an EMBL/GenBank/DDBJ whole genome shotgun (WGS) entry which is preliminary data.</text>
</comment>
<evidence type="ECO:0000313" key="2">
    <source>
        <dbReference type="EMBL" id="MDK6029114.1"/>
    </source>
</evidence>
<evidence type="ECO:0008006" key="4">
    <source>
        <dbReference type="Google" id="ProtNLM"/>
    </source>
</evidence>
<accession>A0ABD4Z7A7</accession>
<keyword evidence="1" id="KW-0472">Membrane</keyword>
<dbReference type="EMBL" id="JASNVW010000004">
    <property type="protein sequence ID" value="MDK6029114.1"/>
    <property type="molecule type" value="Genomic_DNA"/>
</dbReference>
<organism evidence="2 3">
    <name type="scientific">Ignisphaera cupida</name>
    <dbReference type="NCBI Taxonomy" id="3050454"/>
    <lineage>
        <taxon>Archaea</taxon>
        <taxon>Thermoproteota</taxon>
        <taxon>Thermoprotei</taxon>
        <taxon>Desulfurococcales</taxon>
        <taxon>Desulfurococcaceae</taxon>
        <taxon>Ignisphaera</taxon>
    </lineage>
</organism>
<dbReference type="RefSeq" id="WP_285274100.1">
    <property type="nucleotide sequence ID" value="NZ_JASNVW010000004.1"/>
</dbReference>
<sequence length="145" mass="15579">MLHCFPSPNGSALSKALTGFVAMIIILSLSVLIGIIIFSSVNTAYILSYPHAYEEIRINVKCFLLTANGYLCLASNPLGYAINLRLYLANGSMFSSIIEPNTVAPIPCGEFKKCTLLSSKVVYGEAIAVGNTTTSNNIVVVIENR</sequence>
<keyword evidence="1" id="KW-1133">Transmembrane helix</keyword>
<proteinExistence type="predicted"/>
<protein>
    <recommendedName>
        <fullName evidence="4">Type IV pilin</fullName>
    </recommendedName>
</protein>
<keyword evidence="1" id="KW-0812">Transmembrane</keyword>
<feature type="transmembrane region" description="Helical" evidence="1">
    <location>
        <begin position="20"/>
        <end position="47"/>
    </location>
</feature>
<evidence type="ECO:0000313" key="3">
    <source>
        <dbReference type="Proteomes" id="UP001529235"/>
    </source>
</evidence>
<keyword evidence="3" id="KW-1185">Reference proteome</keyword>
<gene>
    <name evidence="2" type="ORF">QPL79_07040</name>
</gene>
<evidence type="ECO:0000256" key="1">
    <source>
        <dbReference type="SAM" id="Phobius"/>
    </source>
</evidence>
<name>A0ABD4Z7A7_9CREN</name>